<dbReference type="InterPro" id="IPR015655">
    <property type="entry name" value="PP2C"/>
</dbReference>
<dbReference type="SUPFAM" id="SSF81606">
    <property type="entry name" value="PP2C-like"/>
    <property type="match status" value="1"/>
</dbReference>
<dbReference type="SMART" id="SM00332">
    <property type="entry name" value="PP2Cc"/>
    <property type="match status" value="1"/>
</dbReference>
<sequence>MFKKKKKPLVIESGPIKYRIGHKECIGPRPTMEDATVILGNTPCEGYSYFAIFDGHGGTKVSHYAGKHIHESFQSHFQENQDSNVMRALDQAVQGTNRHLVKRWKTQGSVIGVILVSNDKIYSYNIGDVRAIIVYPDGKVQRLSHDHRACDPKEEKIIRSYGGFVLNDRLQGVLEISRTLGDGEFKRYICTEPFVSECQRVDGAKVVLACDGVWDVMGDPTAAKIAFENDDPSVAASAIVDQAIKNHTTDNVSCIVIDLTPI</sequence>
<dbReference type="Proteomes" id="UP001470230">
    <property type="component" value="Unassembled WGS sequence"/>
</dbReference>
<reference evidence="6 7" key="1">
    <citation type="submission" date="2024-04" db="EMBL/GenBank/DDBJ databases">
        <title>Tritrichomonas musculus Genome.</title>
        <authorList>
            <person name="Alves-Ferreira E."/>
            <person name="Grigg M."/>
            <person name="Lorenzi H."/>
            <person name="Galac M."/>
        </authorList>
    </citation>
    <scope>NUCLEOTIDE SEQUENCE [LARGE SCALE GENOMIC DNA]</scope>
    <source>
        <strain evidence="6 7">EAF2021</strain>
    </source>
</reference>
<proteinExistence type="inferred from homology"/>
<keyword evidence="3 4" id="KW-0904">Protein phosphatase</keyword>
<evidence type="ECO:0000313" key="6">
    <source>
        <dbReference type="EMBL" id="KAK8839198.1"/>
    </source>
</evidence>
<evidence type="ECO:0000256" key="2">
    <source>
        <dbReference type="ARBA" id="ARBA00022801"/>
    </source>
</evidence>
<dbReference type="InterPro" id="IPR000222">
    <property type="entry name" value="PP2C_BS"/>
</dbReference>
<feature type="domain" description="PPM-type phosphatase" evidence="5">
    <location>
        <begin position="19"/>
        <end position="259"/>
    </location>
</feature>
<comment type="similarity">
    <text evidence="4">Belongs to the PP2C family.</text>
</comment>
<evidence type="ECO:0000313" key="7">
    <source>
        <dbReference type="Proteomes" id="UP001470230"/>
    </source>
</evidence>
<protein>
    <recommendedName>
        <fullName evidence="5">PPM-type phosphatase domain-containing protein</fullName>
    </recommendedName>
</protein>
<evidence type="ECO:0000256" key="1">
    <source>
        <dbReference type="ARBA" id="ARBA00022723"/>
    </source>
</evidence>
<comment type="caution">
    <text evidence="6">The sequence shown here is derived from an EMBL/GenBank/DDBJ whole genome shotgun (WGS) entry which is preliminary data.</text>
</comment>
<dbReference type="EMBL" id="JAPFFF010000052">
    <property type="protein sequence ID" value="KAK8839198.1"/>
    <property type="molecule type" value="Genomic_DNA"/>
</dbReference>
<accession>A0ABR2GZ29</accession>
<evidence type="ECO:0000256" key="4">
    <source>
        <dbReference type="RuleBase" id="RU003465"/>
    </source>
</evidence>
<dbReference type="Gene3D" id="3.60.40.10">
    <property type="entry name" value="PPM-type phosphatase domain"/>
    <property type="match status" value="1"/>
</dbReference>
<dbReference type="InterPro" id="IPR001932">
    <property type="entry name" value="PPM-type_phosphatase-like_dom"/>
</dbReference>
<evidence type="ECO:0000259" key="5">
    <source>
        <dbReference type="PROSITE" id="PS51746"/>
    </source>
</evidence>
<dbReference type="InterPro" id="IPR036457">
    <property type="entry name" value="PPM-type-like_dom_sf"/>
</dbReference>
<dbReference type="PANTHER" id="PTHR47992">
    <property type="entry name" value="PROTEIN PHOSPHATASE"/>
    <property type="match status" value="1"/>
</dbReference>
<dbReference type="PROSITE" id="PS51746">
    <property type="entry name" value="PPM_2"/>
    <property type="match status" value="1"/>
</dbReference>
<keyword evidence="7" id="KW-1185">Reference proteome</keyword>
<organism evidence="6 7">
    <name type="scientific">Tritrichomonas musculus</name>
    <dbReference type="NCBI Taxonomy" id="1915356"/>
    <lineage>
        <taxon>Eukaryota</taxon>
        <taxon>Metamonada</taxon>
        <taxon>Parabasalia</taxon>
        <taxon>Tritrichomonadida</taxon>
        <taxon>Tritrichomonadidae</taxon>
        <taxon>Tritrichomonas</taxon>
    </lineage>
</organism>
<dbReference type="Pfam" id="PF00481">
    <property type="entry name" value="PP2C"/>
    <property type="match status" value="1"/>
</dbReference>
<keyword evidence="2 4" id="KW-0378">Hydrolase</keyword>
<evidence type="ECO:0000256" key="3">
    <source>
        <dbReference type="ARBA" id="ARBA00022912"/>
    </source>
</evidence>
<keyword evidence="1" id="KW-0479">Metal-binding</keyword>
<gene>
    <name evidence="6" type="ORF">M9Y10_032127</name>
</gene>
<dbReference type="PROSITE" id="PS01032">
    <property type="entry name" value="PPM_1"/>
    <property type="match status" value="1"/>
</dbReference>
<name>A0ABR2GZ29_9EUKA</name>
<dbReference type="CDD" id="cd00143">
    <property type="entry name" value="PP2Cc"/>
    <property type="match status" value="1"/>
</dbReference>